<keyword evidence="7" id="KW-1185">Reference proteome</keyword>
<dbReference type="EMBL" id="CAIF01000075">
    <property type="protein sequence ID" value="CCH43283.1"/>
    <property type="molecule type" value="Genomic_DNA"/>
</dbReference>
<dbReference type="SMART" id="SM00512">
    <property type="entry name" value="Skp1"/>
    <property type="match status" value="1"/>
</dbReference>
<name>K0KQ30_WICCF</name>
<dbReference type="SUPFAM" id="SSF54695">
    <property type="entry name" value="POZ domain"/>
    <property type="match status" value="1"/>
</dbReference>
<evidence type="ECO:0000256" key="1">
    <source>
        <dbReference type="ARBA" id="ARBA00004123"/>
    </source>
</evidence>
<reference evidence="6 7" key="1">
    <citation type="journal article" date="2012" name="Eukaryot. Cell">
        <title>Draft genome sequence of Wickerhamomyces ciferrii NRRL Y-1031 F-60-10.</title>
        <authorList>
            <person name="Schneider J."/>
            <person name="Andrea H."/>
            <person name="Blom J."/>
            <person name="Jaenicke S."/>
            <person name="Ruckert C."/>
            <person name="Schorsch C."/>
            <person name="Szczepanowski R."/>
            <person name="Farwick M."/>
            <person name="Goesmann A."/>
            <person name="Puhler A."/>
            <person name="Schaffer S."/>
            <person name="Tauch A."/>
            <person name="Kohler T."/>
            <person name="Brinkrolf K."/>
        </authorList>
    </citation>
    <scope>NUCLEOTIDE SEQUENCE [LARGE SCALE GENOMIC DNA]</scope>
    <source>
        <strain evidence="7">ATCC 14091 / BCRC 22168 / CBS 111 / JCM 3599 / NBRC 0793 / NRRL Y-1031 F-60-10</strain>
    </source>
</reference>
<sequence>MTEYITLVSSDGFEFIISKDAAMVSGTIKNMLSSTFRETEERKIRLQEMDGRLLNKVVEYLYYNNKYKDSVDVPEFNIPTEMALELLVASDFLDV</sequence>
<dbReference type="Gene3D" id="3.30.710.10">
    <property type="entry name" value="Potassium Channel Kv1.1, Chain A"/>
    <property type="match status" value="1"/>
</dbReference>
<dbReference type="STRING" id="1206466.K0KQ30"/>
<proteinExistence type="inferred from homology"/>
<dbReference type="FunCoup" id="K0KQ30">
    <property type="interactions" value="662"/>
</dbReference>
<dbReference type="HOGENOM" id="CLU_130038_1_1_1"/>
<protein>
    <recommendedName>
        <fullName evidence="3">Elongin-C</fullName>
    </recommendedName>
</protein>
<dbReference type="CDD" id="cd18321">
    <property type="entry name" value="BTB_POZ_EloC"/>
    <property type="match status" value="1"/>
</dbReference>
<dbReference type="InterPro" id="IPR001232">
    <property type="entry name" value="SKP1-like"/>
</dbReference>
<dbReference type="GO" id="GO:0006511">
    <property type="term" value="P:ubiquitin-dependent protein catabolic process"/>
    <property type="evidence" value="ECO:0007669"/>
    <property type="project" value="InterPro"/>
</dbReference>
<dbReference type="eggNOG" id="KOG3473">
    <property type="taxonomic scope" value="Eukaryota"/>
</dbReference>
<dbReference type="GO" id="GO:0005634">
    <property type="term" value="C:nucleus"/>
    <property type="evidence" value="ECO:0007669"/>
    <property type="project" value="UniProtKB-SubCell"/>
</dbReference>
<evidence type="ECO:0000313" key="7">
    <source>
        <dbReference type="Proteomes" id="UP000009328"/>
    </source>
</evidence>
<feature type="domain" description="SKP1 component POZ" evidence="5">
    <location>
        <begin position="4"/>
        <end position="65"/>
    </location>
</feature>
<evidence type="ECO:0000259" key="5">
    <source>
        <dbReference type="Pfam" id="PF03931"/>
    </source>
</evidence>
<dbReference type="Pfam" id="PF03931">
    <property type="entry name" value="Skp1_POZ"/>
    <property type="match status" value="1"/>
</dbReference>
<dbReference type="InParanoid" id="K0KQ30"/>
<evidence type="ECO:0000256" key="4">
    <source>
        <dbReference type="ARBA" id="ARBA00023242"/>
    </source>
</evidence>
<dbReference type="InterPro" id="IPR011333">
    <property type="entry name" value="SKP1/BTB/POZ_sf"/>
</dbReference>
<dbReference type="FunFam" id="3.30.710.10:FF:000035">
    <property type="entry name" value="Elongin C transcription elongation factor"/>
    <property type="match status" value="1"/>
</dbReference>
<keyword evidence="4" id="KW-0539">Nucleus</keyword>
<evidence type="ECO:0000256" key="2">
    <source>
        <dbReference type="ARBA" id="ARBA00009993"/>
    </source>
</evidence>
<dbReference type="PANTHER" id="PTHR20648">
    <property type="entry name" value="ELONGIN-C"/>
    <property type="match status" value="1"/>
</dbReference>
<accession>K0KQ30</accession>
<gene>
    <name evidence="6" type="ORF">BN7_2831</name>
</gene>
<organism evidence="6 7">
    <name type="scientific">Wickerhamomyces ciferrii (strain ATCC 14091 / BCRC 22168 / CBS 111 / JCM 3599 / NBRC 0793 / NRRL Y-1031 F-60-10)</name>
    <name type="common">Yeast</name>
    <name type="synonym">Pichia ciferrii</name>
    <dbReference type="NCBI Taxonomy" id="1206466"/>
    <lineage>
        <taxon>Eukaryota</taxon>
        <taxon>Fungi</taxon>
        <taxon>Dikarya</taxon>
        <taxon>Ascomycota</taxon>
        <taxon>Saccharomycotina</taxon>
        <taxon>Saccharomycetes</taxon>
        <taxon>Phaffomycetales</taxon>
        <taxon>Wickerhamomycetaceae</taxon>
        <taxon>Wickerhamomyces</taxon>
    </lineage>
</organism>
<comment type="caution">
    <text evidence="6">The sequence shown here is derived from an EMBL/GenBank/DDBJ whole genome shotgun (WGS) entry which is preliminary data.</text>
</comment>
<comment type="subcellular location">
    <subcellularLocation>
        <location evidence="1">Nucleus</location>
    </subcellularLocation>
</comment>
<dbReference type="InterPro" id="IPR016073">
    <property type="entry name" value="Skp1_comp_POZ"/>
</dbReference>
<dbReference type="Proteomes" id="UP000009328">
    <property type="component" value="Unassembled WGS sequence"/>
</dbReference>
<dbReference type="InterPro" id="IPR039948">
    <property type="entry name" value="ELC1"/>
</dbReference>
<evidence type="ECO:0000313" key="6">
    <source>
        <dbReference type="EMBL" id="CCH43283.1"/>
    </source>
</evidence>
<dbReference type="AlphaFoldDB" id="K0KQ30"/>
<evidence type="ECO:0000256" key="3">
    <source>
        <dbReference type="ARBA" id="ARBA00021347"/>
    </source>
</evidence>
<comment type="similarity">
    <text evidence="2">Belongs to the SKP1 family.</text>
</comment>